<dbReference type="SUPFAM" id="SSF52091">
    <property type="entry name" value="SpoIIaa-like"/>
    <property type="match status" value="1"/>
</dbReference>
<dbReference type="PROSITE" id="PS50801">
    <property type="entry name" value="STAS"/>
    <property type="match status" value="1"/>
</dbReference>
<dbReference type="AlphaFoldDB" id="A0A2T0T725"/>
<accession>A0A2T0T725</accession>
<reference evidence="2 3" key="1">
    <citation type="submission" date="2018-03" db="EMBL/GenBank/DDBJ databases">
        <title>Genomic Encyclopedia of Archaeal and Bacterial Type Strains, Phase II (KMG-II): from individual species to whole genera.</title>
        <authorList>
            <person name="Goeker M."/>
        </authorList>
    </citation>
    <scope>NUCLEOTIDE SEQUENCE [LARGE SCALE GENOMIC DNA]</scope>
    <source>
        <strain evidence="2 3">DSM 44720</strain>
    </source>
</reference>
<sequence>MDDVDTGTNVWTRVATLPDRRAVVVWMWGEVDHVTIDSFRWAVDQGFVAAAATRPTRPSPGSPLPTPAEVLVLELSKITFFGSLGLMALLQARERAAENRLRLVVAVPSGHLIRGITRMTEVDHDVELAESVDHALATPSHGRHGRPDCR</sequence>
<dbReference type="Proteomes" id="UP000239494">
    <property type="component" value="Unassembled WGS sequence"/>
</dbReference>
<feature type="domain" description="STAS" evidence="1">
    <location>
        <begin position="23"/>
        <end position="139"/>
    </location>
</feature>
<dbReference type="EMBL" id="PVTF01000005">
    <property type="protein sequence ID" value="PRY41479.1"/>
    <property type="molecule type" value="Genomic_DNA"/>
</dbReference>
<organism evidence="2 3">
    <name type="scientific">Umezawaea tangerina</name>
    <dbReference type="NCBI Taxonomy" id="84725"/>
    <lineage>
        <taxon>Bacteria</taxon>
        <taxon>Bacillati</taxon>
        <taxon>Actinomycetota</taxon>
        <taxon>Actinomycetes</taxon>
        <taxon>Pseudonocardiales</taxon>
        <taxon>Pseudonocardiaceae</taxon>
        <taxon>Umezawaea</taxon>
    </lineage>
</organism>
<evidence type="ECO:0000259" key="1">
    <source>
        <dbReference type="PROSITE" id="PS50801"/>
    </source>
</evidence>
<protein>
    <submittedName>
        <fullName evidence="2">STAS domain-containing protein</fullName>
    </submittedName>
</protein>
<evidence type="ECO:0000313" key="3">
    <source>
        <dbReference type="Proteomes" id="UP000239494"/>
    </source>
</evidence>
<dbReference type="Gene3D" id="3.30.750.24">
    <property type="entry name" value="STAS domain"/>
    <property type="match status" value="1"/>
</dbReference>
<evidence type="ECO:0000313" key="2">
    <source>
        <dbReference type="EMBL" id="PRY41479.1"/>
    </source>
</evidence>
<proteinExistence type="predicted"/>
<dbReference type="RefSeq" id="WP_106188501.1">
    <property type="nucleotide sequence ID" value="NZ_PVTF01000005.1"/>
</dbReference>
<comment type="caution">
    <text evidence="2">The sequence shown here is derived from an EMBL/GenBank/DDBJ whole genome shotgun (WGS) entry which is preliminary data.</text>
</comment>
<dbReference type="Pfam" id="PF01740">
    <property type="entry name" value="STAS"/>
    <property type="match status" value="1"/>
</dbReference>
<gene>
    <name evidence="2" type="ORF">CLV43_105237</name>
</gene>
<dbReference type="InterPro" id="IPR002645">
    <property type="entry name" value="STAS_dom"/>
</dbReference>
<name>A0A2T0T725_9PSEU</name>
<dbReference type="InterPro" id="IPR036513">
    <property type="entry name" value="STAS_dom_sf"/>
</dbReference>
<dbReference type="OrthoDB" id="5194587at2"/>
<keyword evidence="3" id="KW-1185">Reference proteome</keyword>